<dbReference type="AlphaFoldDB" id="A0A4R6CPQ4"/>
<feature type="domain" description="HTH merR-type" evidence="1">
    <location>
        <begin position="8"/>
        <end position="49"/>
    </location>
</feature>
<dbReference type="GO" id="GO:0003677">
    <property type="term" value="F:DNA binding"/>
    <property type="evidence" value="ECO:0007669"/>
    <property type="project" value="InterPro"/>
</dbReference>
<protein>
    <recommendedName>
        <fullName evidence="1">HTH merR-type domain-containing protein</fullName>
    </recommendedName>
</protein>
<organism evidence="2 3">
    <name type="scientific">Lactobacillus crispatus</name>
    <dbReference type="NCBI Taxonomy" id="47770"/>
    <lineage>
        <taxon>Bacteria</taxon>
        <taxon>Bacillati</taxon>
        <taxon>Bacillota</taxon>
        <taxon>Bacilli</taxon>
        <taxon>Lactobacillales</taxon>
        <taxon>Lactobacillaceae</taxon>
        <taxon>Lactobacillus</taxon>
    </lineage>
</organism>
<dbReference type="Gene3D" id="1.10.1660.10">
    <property type="match status" value="1"/>
</dbReference>
<dbReference type="SUPFAM" id="SSF46955">
    <property type="entry name" value="Putative DNA-binding domain"/>
    <property type="match status" value="1"/>
</dbReference>
<dbReference type="RefSeq" id="WP_005729978.1">
    <property type="nucleotide sequence ID" value="NZ_JABERQ010000022.1"/>
</dbReference>
<dbReference type="EMBL" id="NKLP01000385">
    <property type="protein sequence ID" value="TDN27438.1"/>
    <property type="molecule type" value="Genomic_DNA"/>
</dbReference>
<evidence type="ECO:0000313" key="2">
    <source>
        <dbReference type="EMBL" id="TDN27438.1"/>
    </source>
</evidence>
<sequence length="145" mass="17145">MSKIDRFEVADRLGVTTRTLRRWNNQGRLVPFRDATNHPYYTTDQIENFLMKGHKIKHRIIWTSKHLNKTKLVTLLSKYSKEYLVLQSSNISLGEDIQLSRIITYALNYQLGELIICKDQLINQQAFEVLRTFLRRFNVKVTSID</sequence>
<accession>A0A4R6CPQ4</accession>
<dbReference type="InterPro" id="IPR009061">
    <property type="entry name" value="DNA-bd_dom_put_sf"/>
</dbReference>
<name>A0A4R6CPQ4_9LACO</name>
<dbReference type="GO" id="GO:0006355">
    <property type="term" value="P:regulation of DNA-templated transcription"/>
    <property type="evidence" value="ECO:0007669"/>
    <property type="project" value="InterPro"/>
</dbReference>
<dbReference type="Pfam" id="PF13411">
    <property type="entry name" value="MerR_1"/>
    <property type="match status" value="1"/>
</dbReference>
<proteinExistence type="predicted"/>
<comment type="caution">
    <text evidence="2">The sequence shown here is derived from an EMBL/GenBank/DDBJ whole genome shotgun (WGS) entry which is preliminary data.</text>
</comment>
<dbReference type="Proteomes" id="UP000295195">
    <property type="component" value="Unassembled WGS sequence"/>
</dbReference>
<gene>
    <name evidence="2" type="ORF">CEE75_14060</name>
</gene>
<evidence type="ECO:0000259" key="1">
    <source>
        <dbReference type="Pfam" id="PF13411"/>
    </source>
</evidence>
<evidence type="ECO:0000313" key="3">
    <source>
        <dbReference type="Proteomes" id="UP000295195"/>
    </source>
</evidence>
<dbReference type="InterPro" id="IPR000551">
    <property type="entry name" value="MerR-type_HTH_dom"/>
</dbReference>
<reference evidence="2 3" key="1">
    <citation type="submission" date="2017-06" db="EMBL/GenBank/DDBJ databases">
        <authorList>
            <person name="Swanenburg J."/>
            <person name="Kort R."/>
        </authorList>
    </citation>
    <scope>NUCLEOTIDE SEQUENCE [LARGE SCALE GENOMIC DNA]</scope>
    <source>
        <strain evidence="2 3">RL05</strain>
    </source>
</reference>